<dbReference type="PRINTS" id="PR00081">
    <property type="entry name" value="GDHRDH"/>
</dbReference>
<name>A0ABW2UJN2_9RHOB</name>
<dbReference type="InterPro" id="IPR036291">
    <property type="entry name" value="NAD(P)-bd_dom_sf"/>
</dbReference>
<proteinExistence type="inferred from homology"/>
<evidence type="ECO:0000313" key="5">
    <source>
        <dbReference type="Proteomes" id="UP001596516"/>
    </source>
</evidence>
<dbReference type="InterPro" id="IPR057326">
    <property type="entry name" value="KR_dom"/>
</dbReference>
<dbReference type="InterPro" id="IPR002347">
    <property type="entry name" value="SDR_fam"/>
</dbReference>
<dbReference type="PRINTS" id="PR00080">
    <property type="entry name" value="SDRFAMILY"/>
</dbReference>
<gene>
    <name evidence="4" type="ORF">ACFQXB_09415</name>
</gene>
<comment type="caution">
    <text evidence="4">The sequence shown here is derived from an EMBL/GenBank/DDBJ whole genome shotgun (WGS) entry which is preliminary data.</text>
</comment>
<dbReference type="PANTHER" id="PTHR43658">
    <property type="entry name" value="SHORT-CHAIN DEHYDROGENASE/REDUCTASE"/>
    <property type="match status" value="1"/>
</dbReference>
<protein>
    <submittedName>
        <fullName evidence="4">SDR family NAD(P)-dependent oxidoreductase</fullName>
    </submittedName>
</protein>
<accession>A0ABW2UJN2</accession>
<dbReference type="PANTHER" id="PTHR43658:SF8">
    <property type="entry name" value="17-BETA-HYDROXYSTEROID DEHYDROGENASE 14-RELATED"/>
    <property type="match status" value="1"/>
</dbReference>
<dbReference type="Gene3D" id="3.40.50.720">
    <property type="entry name" value="NAD(P)-binding Rossmann-like Domain"/>
    <property type="match status" value="1"/>
</dbReference>
<feature type="domain" description="Ketoreductase" evidence="3">
    <location>
        <begin position="6"/>
        <end position="189"/>
    </location>
</feature>
<evidence type="ECO:0000256" key="1">
    <source>
        <dbReference type="ARBA" id="ARBA00023002"/>
    </source>
</evidence>
<keyword evidence="5" id="KW-1185">Reference proteome</keyword>
<dbReference type="InterPro" id="IPR020904">
    <property type="entry name" value="Sc_DH/Rdtase_CS"/>
</dbReference>
<evidence type="ECO:0000313" key="4">
    <source>
        <dbReference type="EMBL" id="MFC7704413.1"/>
    </source>
</evidence>
<organism evidence="4 5">
    <name type="scientific">Plastorhodobacter daqingensis</name>
    <dbReference type="NCBI Taxonomy" id="1387281"/>
    <lineage>
        <taxon>Bacteria</taxon>
        <taxon>Pseudomonadati</taxon>
        <taxon>Pseudomonadota</taxon>
        <taxon>Alphaproteobacteria</taxon>
        <taxon>Rhodobacterales</taxon>
        <taxon>Paracoccaceae</taxon>
        <taxon>Plastorhodobacter</taxon>
    </lineage>
</organism>
<dbReference type="PROSITE" id="PS00061">
    <property type="entry name" value="ADH_SHORT"/>
    <property type="match status" value="1"/>
</dbReference>
<dbReference type="EMBL" id="JBHTFQ010000004">
    <property type="protein sequence ID" value="MFC7704413.1"/>
    <property type="molecule type" value="Genomic_DNA"/>
</dbReference>
<dbReference type="Proteomes" id="UP001596516">
    <property type="component" value="Unassembled WGS sequence"/>
</dbReference>
<comment type="similarity">
    <text evidence="2">Belongs to the short-chain dehydrogenases/reductases (SDR) family.</text>
</comment>
<reference evidence="5" key="1">
    <citation type="journal article" date="2019" name="Int. J. Syst. Evol. Microbiol.">
        <title>The Global Catalogue of Microorganisms (GCM) 10K type strain sequencing project: providing services to taxonomists for standard genome sequencing and annotation.</title>
        <authorList>
            <consortium name="The Broad Institute Genomics Platform"/>
            <consortium name="The Broad Institute Genome Sequencing Center for Infectious Disease"/>
            <person name="Wu L."/>
            <person name="Ma J."/>
        </authorList>
    </citation>
    <scope>NUCLEOTIDE SEQUENCE [LARGE SCALE GENOMIC DNA]</scope>
    <source>
        <strain evidence="5">CGMCC 1.12750</strain>
    </source>
</reference>
<keyword evidence="1" id="KW-0560">Oxidoreductase</keyword>
<dbReference type="Pfam" id="PF00106">
    <property type="entry name" value="adh_short"/>
    <property type="match status" value="1"/>
</dbReference>
<sequence length="252" mass="26033">MQVQGATIVVTGAGSGLGAATARHLAAHGASIVLLDRNADAARKVAAEFGGLAVECDVTDPTEARAALAQASELGPIRALVNCAGVAAAGRIATREGAMPLEDFERVIRINLIGTFNMLRLAADRMAKSDPLADGERGVIINTASVAAFDGQIGQAAYSASKGGVAALALPAARELARFGIRVNTIAPGIFLTPLLEELSEPVRAGIAAAVPFPERLGDPAEFAETVRFCIETRYLNAEVIRLDGGVRLPPK</sequence>
<evidence type="ECO:0000256" key="2">
    <source>
        <dbReference type="RuleBase" id="RU000363"/>
    </source>
</evidence>
<dbReference type="SUPFAM" id="SSF51735">
    <property type="entry name" value="NAD(P)-binding Rossmann-fold domains"/>
    <property type="match status" value="1"/>
</dbReference>
<evidence type="ECO:0000259" key="3">
    <source>
        <dbReference type="SMART" id="SM00822"/>
    </source>
</evidence>
<dbReference type="RefSeq" id="WP_377402886.1">
    <property type="nucleotide sequence ID" value="NZ_JBHTFQ010000004.1"/>
</dbReference>
<dbReference type="SMART" id="SM00822">
    <property type="entry name" value="PKS_KR"/>
    <property type="match status" value="1"/>
</dbReference>